<organism evidence="3 4">
    <name type="scientific">Giardia muris</name>
    <dbReference type="NCBI Taxonomy" id="5742"/>
    <lineage>
        <taxon>Eukaryota</taxon>
        <taxon>Metamonada</taxon>
        <taxon>Diplomonadida</taxon>
        <taxon>Hexamitidae</taxon>
        <taxon>Giardiinae</taxon>
        <taxon>Giardia</taxon>
    </lineage>
</organism>
<gene>
    <name evidence="3" type="ORF">GMRT_11089</name>
</gene>
<name>A0A4Z1SX44_GIAMU</name>
<dbReference type="Proteomes" id="UP000315496">
    <property type="component" value="Chromosome 1"/>
</dbReference>
<feature type="region of interest" description="Disordered" evidence="2">
    <location>
        <begin position="1"/>
        <end position="25"/>
    </location>
</feature>
<sequence>MSSKTSFTTTPPQSQPSDQYATRFHEHLKGVRELCRSWGTGSNTNGQSPMRNLIKETLDRTTPLLAEPSPTPTDRSNLTLSALSQPASAPSNPGILTITHAEEMMKDIVRETRDDLQKQANDIVKRAAKVVEEKHSLLLELVADVRQERKRAMRLAGRNRLATNALAALSRRFEEQCERVRSLEARVTALEGREKNE</sequence>
<keyword evidence="1" id="KW-0175">Coiled coil</keyword>
<feature type="compositionally biased region" description="Low complexity" evidence="2">
    <location>
        <begin position="1"/>
        <end position="19"/>
    </location>
</feature>
<proteinExistence type="predicted"/>
<comment type="caution">
    <text evidence="3">The sequence shown here is derived from an EMBL/GenBank/DDBJ whole genome shotgun (WGS) entry which is preliminary data.</text>
</comment>
<evidence type="ECO:0000256" key="1">
    <source>
        <dbReference type="SAM" id="Coils"/>
    </source>
</evidence>
<accession>A0A4Z1SX44</accession>
<protein>
    <submittedName>
        <fullName evidence="3">Uncharacterized protein</fullName>
    </submittedName>
</protein>
<dbReference type="EMBL" id="VDLU01000001">
    <property type="protein sequence ID" value="TNJ30110.1"/>
    <property type="molecule type" value="Genomic_DNA"/>
</dbReference>
<dbReference type="AlphaFoldDB" id="A0A4Z1SX44"/>
<evidence type="ECO:0000313" key="3">
    <source>
        <dbReference type="EMBL" id="TNJ30110.1"/>
    </source>
</evidence>
<keyword evidence="4" id="KW-1185">Reference proteome</keyword>
<evidence type="ECO:0000256" key="2">
    <source>
        <dbReference type="SAM" id="MobiDB-lite"/>
    </source>
</evidence>
<feature type="coiled-coil region" evidence="1">
    <location>
        <begin position="166"/>
        <end position="193"/>
    </location>
</feature>
<reference evidence="3 4" key="1">
    <citation type="submission" date="2019-05" db="EMBL/GenBank/DDBJ databases">
        <title>The compact genome of Giardia muris reveals important steps in the evolution of intestinal protozoan parasites.</title>
        <authorList>
            <person name="Xu F."/>
            <person name="Jimenez-Gonzalez A."/>
            <person name="Einarsson E."/>
            <person name="Astvaldsson A."/>
            <person name="Peirasmaki D."/>
            <person name="Eckmann L."/>
            <person name="Andersson J.O."/>
            <person name="Svard S.G."/>
            <person name="Jerlstrom-Hultqvist J."/>
        </authorList>
    </citation>
    <scope>NUCLEOTIDE SEQUENCE [LARGE SCALE GENOMIC DNA]</scope>
    <source>
        <strain evidence="3 4">Roberts-Thomson</strain>
    </source>
</reference>
<evidence type="ECO:0000313" key="4">
    <source>
        <dbReference type="Proteomes" id="UP000315496"/>
    </source>
</evidence>
<dbReference type="VEuPathDB" id="GiardiaDB:GMRT_11089"/>